<comment type="caution">
    <text evidence="2">The sequence shown here is derived from an EMBL/GenBank/DDBJ whole genome shotgun (WGS) entry which is preliminary data.</text>
</comment>
<keyword evidence="1" id="KW-0812">Transmembrane</keyword>
<feature type="transmembrane region" description="Helical" evidence="1">
    <location>
        <begin position="114"/>
        <end position="132"/>
    </location>
</feature>
<evidence type="ECO:0008006" key="4">
    <source>
        <dbReference type="Google" id="ProtNLM"/>
    </source>
</evidence>
<dbReference type="OrthoDB" id="3945378at2759"/>
<feature type="transmembrane region" description="Helical" evidence="1">
    <location>
        <begin position="228"/>
        <end position="253"/>
    </location>
</feature>
<keyword evidence="3" id="KW-1185">Reference proteome</keyword>
<evidence type="ECO:0000256" key="1">
    <source>
        <dbReference type="SAM" id="Phobius"/>
    </source>
</evidence>
<feature type="transmembrane region" description="Helical" evidence="1">
    <location>
        <begin position="265"/>
        <end position="287"/>
    </location>
</feature>
<evidence type="ECO:0000313" key="2">
    <source>
        <dbReference type="EMBL" id="KKA17666.1"/>
    </source>
</evidence>
<proteinExistence type="predicted"/>
<sequence length="327" mass="35955">MAVSQCTRQGNSDIYGLGIRIGLYLQWIATVIATAFVPDQMLETTTANTVFVIAFSVVTFALCGAAADTPAADMVIVLDIYAVSIYALYPLSWMGRRFVPSRSDFRQSSALGELIKAVLTNCMAVVNVWFWFRGIDGFASSPCGTTVTFVFAKLDVDGHAVRTVFRVMSCLLLYFSVWCTLALVVLLLVVAPATTVYILCRKKTLRSVVRFYRSQSRNESRVRTFRRVLAAADTVVFALAIVDIELTIAWNSISSVYDLRSTGQIILLVIGIATMLNLLWSAALAGLKDNAKEETKAVKAGKHTTRLAQLSREIVLTNPATIPQKQK</sequence>
<feature type="transmembrane region" description="Helical" evidence="1">
    <location>
        <begin position="49"/>
        <end position="67"/>
    </location>
</feature>
<keyword evidence="1" id="KW-1133">Transmembrane helix</keyword>
<dbReference type="GeneID" id="25320653"/>
<organism evidence="2 3">
    <name type="scientific">Rasamsonia emersonii (strain ATCC 16479 / CBS 393.64 / IMI 116815)</name>
    <dbReference type="NCBI Taxonomy" id="1408163"/>
    <lineage>
        <taxon>Eukaryota</taxon>
        <taxon>Fungi</taxon>
        <taxon>Dikarya</taxon>
        <taxon>Ascomycota</taxon>
        <taxon>Pezizomycotina</taxon>
        <taxon>Eurotiomycetes</taxon>
        <taxon>Eurotiomycetidae</taxon>
        <taxon>Eurotiales</taxon>
        <taxon>Trichocomaceae</taxon>
        <taxon>Rasamsonia</taxon>
    </lineage>
</organism>
<dbReference type="RefSeq" id="XP_013324278.1">
    <property type="nucleotide sequence ID" value="XM_013468824.1"/>
</dbReference>
<dbReference type="STRING" id="1408163.A0A0F4YIJ0"/>
<feature type="transmembrane region" description="Helical" evidence="1">
    <location>
        <begin position="73"/>
        <end position="93"/>
    </location>
</feature>
<name>A0A0F4YIJ0_RASE3</name>
<dbReference type="AlphaFoldDB" id="A0A0F4YIJ0"/>
<evidence type="ECO:0000313" key="3">
    <source>
        <dbReference type="Proteomes" id="UP000053958"/>
    </source>
</evidence>
<dbReference type="Proteomes" id="UP000053958">
    <property type="component" value="Unassembled WGS sequence"/>
</dbReference>
<keyword evidence="1" id="KW-0472">Membrane</keyword>
<protein>
    <recommendedName>
        <fullName evidence="4">Transmembrane protein</fullName>
    </recommendedName>
</protein>
<dbReference type="EMBL" id="LASV01000586">
    <property type="protein sequence ID" value="KKA17666.1"/>
    <property type="molecule type" value="Genomic_DNA"/>
</dbReference>
<accession>A0A0F4YIJ0</accession>
<feature type="transmembrane region" description="Helical" evidence="1">
    <location>
        <begin position="171"/>
        <end position="200"/>
    </location>
</feature>
<feature type="transmembrane region" description="Helical" evidence="1">
    <location>
        <begin position="17"/>
        <end position="37"/>
    </location>
</feature>
<reference evidence="2 3" key="1">
    <citation type="submission" date="2015-04" db="EMBL/GenBank/DDBJ databases">
        <authorList>
            <person name="Heijne W.H."/>
            <person name="Fedorova N.D."/>
            <person name="Nierman W.C."/>
            <person name="Vollebregt A.W."/>
            <person name="Zhao Z."/>
            <person name="Wu L."/>
            <person name="Kumar M."/>
            <person name="Stam H."/>
            <person name="van den Berg M.A."/>
            <person name="Pel H.J."/>
        </authorList>
    </citation>
    <scope>NUCLEOTIDE SEQUENCE [LARGE SCALE GENOMIC DNA]</scope>
    <source>
        <strain evidence="2 3">CBS 393.64</strain>
    </source>
</reference>
<gene>
    <name evidence="2" type="ORF">T310_8393</name>
</gene>